<evidence type="ECO:0008006" key="3">
    <source>
        <dbReference type="Google" id="ProtNLM"/>
    </source>
</evidence>
<keyword evidence="2" id="KW-1185">Reference proteome</keyword>
<sequence>MKNNPIVSREEWLEARKSLLRREKELTRLRDLLSAERRTLPWVRIDKPYVFEGPQGRRTLADLFDGSSQLMTYHFMFSPSWPQGCASCSFLADHIDGALVHLKQRDVKLMAVSRAPYSQLAQFKRRMGWQFDWVSSHGTDFNYDFQASHTPQDISNNTAYYNYELLEYPAEETHGISVFYKDAAGDVFHTYSSYARGCEMFANTYNFLDIAPKGRDEGRFEFPMAWVRHHDRYDTDPVESSVTHNILDEETA</sequence>
<evidence type="ECO:0000313" key="1">
    <source>
        <dbReference type="EMBL" id="GFE81179.1"/>
    </source>
</evidence>
<dbReference type="Pfam" id="PF05988">
    <property type="entry name" value="DUF899"/>
    <property type="match status" value="1"/>
</dbReference>
<organism evidence="1 2">
    <name type="scientific">Steroidobacter agaridevorans</name>
    <dbReference type="NCBI Taxonomy" id="2695856"/>
    <lineage>
        <taxon>Bacteria</taxon>
        <taxon>Pseudomonadati</taxon>
        <taxon>Pseudomonadota</taxon>
        <taxon>Gammaproteobacteria</taxon>
        <taxon>Steroidobacterales</taxon>
        <taxon>Steroidobacteraceae</taxon>
        <taxon>Steroidobacter</taxon>
    </lineage>
</organism>
<dbReference type="EMBL" id="BLJN01000003">
    <property type="protein sequence ID" value="GFE81179.1"/>
    <property type="molecule type" value="Genomic_DNA"/>
</dbReference>
<dbReference type="RefSeq" id="WP_161812864.1">
    <property type="nucleotide sequence ID" value="NZ_BLJN01000003.1"/>
</dbReference>
<dbReference type="AlphaFoldDB" id="A0A829YD32"/>
<proteinExistence type="predicted"/>
<dbReference type="InterPro" id="IPR010296">
    <property type="entry name" value="DUF899_thioredox"/>
</dbReference>
<dbReference type="Proteomes" id="UP000445000">
    <property type="component" value="Unassembled WGS sequence"/>
</dbReference>
<accession>A0A829YD32</accession>
<evidence type="ECO:0000313" key="2">
    <source>
        <dbReference type="Proteomes" id="UP000445000"/>
    </source>
</evidence>
<protein>
    <recommendedName>
        <fullName evidence="3">Thioredoxin</fullName>
    </recommendedName>
</protein>
<reference evidence="2" key="1">
    <citation type="submission" date="2020-01" db="EMBL/GenBank/DDBJ databases">
        <title>'Steroidobacter agaridevorans' sp. nov., agar-degrading bacteria isolated from rhizosphere soils.</title>
        <authorList>
            <person name="Ikenaga M."/>
            <person name="Kataoka M."/>
            <person name="Murouchi A."/>
            <person name="Katsuragi S."/>
            <person name="Sakai M."/>
        </authorList>
    </citation>
    <scope>NUCLEOTIDE SEQUENCE [LARGE SCALE GENOMIC DNA]</scope>
    <source>
        <strain evidence="2">YU21-B</strain>
    </source>
</reference>
<comment type="caution">
    <text evidence="1">The sequence shown here is derived from an EMBL/GenBank/DDBJ whole genome shotgun (WGS) entry which is preliminary data.</text>
</comment>
<name>A0A829YD32_9GAMM</name>
<gene>
    <name evidence="1" type="ORF">GCM10011487_31790</name>
</gene>